<protein>
    <recommendedName>
        <fullName evidence="4">ROK family protein</fullName>
    </recommendedName>
</protein>
<dbReference type="Gene3D" id="3.30.420.40">
    <property type="match status" value="2"/>
</dbReference>
<dbReference type="Pfam" id="PF00480">
    <property type="entry name" value="ROK"/>
    <property type="match status" value="1"/>
</dbReference>
<dbReference type="PANTHER" id="PTHR18964:SF149">
    <property type="entry name" value="BIFUNCTIONAL UDP-N-ACETYLGLUCOSAMINE 2-EPIMERASE_N-ACETYLMANNOSAMINE KINASE"/>
    <property type="match status" value="1"/>
</dbReference>
<sequence length="307" mass="33861">MPITIGVDIGGSHISSAAINNDTNTIITDTLFQGSINNKANKETILKDWANVINQTLLKINGEGPEGIGFAMPGPFQYGRGVALFKGNDKYEALYGVSVASDLSPLLIQPKLNMRFLNDAASFGIGASVNTLNTEEQNVVAITLGTGFGAAFLKGNVPVVNGDDIPSGGRLWDQPFLSTIADNYFSTRWFLVRYKQLKGNNLFRGVKEIIDNDREIASLLFQEFADNLSKFLLPYLQKFKADVLIIGGSITKSQHLFLSHLLKNWKESNYHIKISIINNTEESNILGASYLFDPTYWKAIKSTLPEF</sequence>
<name>A0ABQ1LBG0_9BACT</name>
<dbReference type="RefSeq" id="WP_188459992.1">
    <property type="nucleotide sequence ID" value="NZ_BAABHU010000001.1"/>
</dbReference>
<keyword evidence="3" id="KW-1185">Reference proteome</keyword>
<evidence type="ECO:0000313" key="3">
    <source>
        <dbReference type="Proteomes" id="UP000636010"/>
    </source>
</evidence>
<evidence type="ECO:0000313" key="2">
    <source>
        <dbReference type="EMBL" id="GGC20852.1"/>
    </source>
</evidence>
<reference evidence="3" key="1">
    <citation type="journal article" date="2019" name="Int. J. Syst. Evol. Microbiol.">
        <title>The Global Catalogue of Microorganisms (GCM) 10K type strain sequencing project: providing services to taxonomists for standard genome sequencing and annotation.</title>
        <authorList>
            <consortium name="The Broad Institute Genomics Platform"/>
            <consortium name="The Broad Institute Genome Sequencing Center for Infectious Disease"/>
            <person name="Wu L."/>
            <person name="Ma J."/>
        </authorList>
    </citation>
    <scope>NUCLEOTIDE SEQUENCE [LARGE SCALE GENOMIC DNA]</scope>
    <source>
        <strain evidence="3">CGMCC 1.10832</strain>
    </source>
</reference>
<evidence type="ECO:0000256" key="1">
    <source>
        <dbReference type="ARBA" id="ARBA00006479"/>
    </source>
</evidence>
<dbReference type="InterPro" id="IPR043129">
    <property type="entry name" value="ATPase_NBD"/>
</dbReference>
<organism evidence="2 3">
    <name type="scientific">Marivirga lumbricoides</name>
    <dbReference type="NCBI Taxonomy" id="1046115"/>
    <lineage>
        <taxon>Bacteria</taxon>
        <taxon>Pseudomonadati</taxon>
        <taxon>Bacteroidota</taxon>
        <taxon>Cytophagia</taxon>
        <taxon>Cytophagales</taxon>
        <taxon>Marivirgaceae</taxon>
        <taxon>Marivirga</taxon>
    </lineage>
</organism>
<gene>
    <name evidence="2" type="ORF">GCM10011506_02530</name>
</gene>
<accession>A0ABQ1LBG0</accession>
<proteinExistence type="inferred from homology"/>
<dbReference type="Proteomes" id="UP000636010">
    <property type="component" value="Unassembled WGS sequence"/>
</dbReference>
<comment type="similarity">
    <text evidence="1">Belongs to the ROK (NagC/XylR) family.</text>
</comment>
<comment type="caution">
    <text evidence="2">The sequence shown here is derived from an EMBL/GenBank/DDBJ whole genome shotgun (WGS) entry which is preliminary data.</text>
</comment>
<dbReference type="SUPFAM" id="SSF53067">
    <property type="entry name" value="Actin-like ATPase domain"/>
    <property type="match status" value="1"/>
</dbReference>
<evidence type="ECO:0008006" key="4">
    <source>
        <dbReference type="Google" id="ProtNLM"/>
    </source>
</evidence>
<dbReference type="PANTHER" id="PTHR18964">
    <property type="entry name" value="ROK (REPRESSOR, ORF, KINASE) FAMILY"/>
    <property type="match status" value="1"/>
</dbReference>
<dbReference type="EMBL" id="BMEC01000001">
    <property type="protein sequence ID" value="GGC20852.1"/>
    <property type="molecule type" value="Genomic_DNA"/>
</dbReference>
<dbReference type="InterPro" id="IPR000600">
    <property type="entry name" value="ROK"/>
</dbReference>